<evidence type="ECO:0000313" key="8">
    <source>
        <dbReference type="EMBL" id="SAM04774.1"/>
    </source>
</evidence>
<feature type="transmembrane region" description="Helical" evidence="7">
    <location>
        <begin position="308"/>
        <end position="327"/>
    </location>
</feature>
<comment type="subcellular location">
    <subcellularLocation>
        <location evidence="1">Membrane</location>
        <topology evidence="1">Multi-pass membrane protein</topology>
    </subcellularLocation>
</comment>
<dbReference type="AlphaFoldDB" id="A0A168QI89"/>
<feature type="transmembrane region" description="Helical" evidence="7">
    <location>
        <begin position="392"/>
        <end position="412"/>
    </location>
</feature>
<dbReference type="OMA" id="IMSRENR"/>
<dbReference type="GO" id="GO:0022857">
    <property type="term" value="F:transmembrane transporter activity"/>
    <property type="evidence" value="ECO:0007669"/>
    <property type="project" value="InterPro"/>
</dbReference>
<name>A0A168QI89_ABSGL</name>
<dbReference type="Gene3D" id="1.20.1250.20">
    <property type="entry name" value="MFS general substrate transporter like domains"/>
    <property type="match status" value="3"/>
</dbReference>
<protein>
    <recommendedName>
        <fullName evidence="10">Major facilitator superfamily (MFS) profile domain-containing protein</fullName>
    </recommendedName>
</protein>
<evidence type="ECO:0000256" key="1">
    <source>
        <dbReference type="ARBA" id="ARBA00004141"/>
    </source>
</evidence>
<keyword evidence="5 7" id="KW-0472">Membrane</keyword>
<feature type="transmembrane region" description="Helical" evidence="7">
    <location>
        <begin position="339"/>
        <end position="359"/>
    </location>
</feature>
<accession>A0A168QI89</accession>
<dbReference type="GO" id="GO:0016020">
    <property type="term" value="C:membrane"/>
    <property type="evidence" value="ECO:0007669"/>
    <property type="project" value="UniProtKB-SubCell"/>
</dbReference>
<feature type="transmembrane region" description="Helical" evidence="7">
    <location>
        <begin position="366"/>
        <end position="386"/>
    </location>
</feature>
<evidence type="ECO:0000256" key="3">
    <source>
        <dbReference type="ARBA" id="ARBA00022692"/>
    </source>
</evidence>
<dbReference type="SUPFAM" id="SSF103473">
    <property type="entry name" value="MFS general substrate transporter"/>
    <property type="match status" value="1"/>
</dbReference>
<dbReference type="PANTHER" id="PTHR43791:SF63">
    <property type="entry name" value="HIGH AFFINITY CYSTEINE TRANSPORTER"/>
    <property type="match status" value="1"/>
</dbReference>
<dbReference type="FunCoup" id="A0A168QI89">
    <property type="interactions" value="71"/>
</dbReference>
<evidence type="ECO:0000256" key="5">
    <source>
        <dbReference type="ARBA" id="ARBA00023136"/>
    </source>
</evidence>
<keyword evidence="4 7" id="KW-1133">Transmembrane helix</keyword>
<dbReference type="OrthoDB" id="6730379at2759"/>
<keyword evidence="9" id="KW-1185">Reference proteome</keyword>
<dbReference type="PANTHER" id="PTHR43791">
    <property type="entry name" value="PERMEASE-RELATED"/>
    <property type="match status" value="1"/>
</dbReference>
<dbReference type="InterPro" id="IPR036259">
    <property type="entry name" value="MFS_trans_sf"/>
</dbReference>
<dbReference type="InParanoid" id="A0A168QI89"/>
<feature type="transmembrane region" description="Helical" evidence="7">
    <location>
        <begin position="42"/>
        <end position="59"/>
    </location>
</feature>
<feature type="transmembrane region" description="Helical" evidence="7">
    <location>
        <begin position="174"/>
        <end position="197"/>
    </location>
</feature>
<dbReference type="STRING" id="4829.A0A168QI89"/>
<feature type="transmembrane region" description="Helical" evidence="7">
    <location>
        <begin position="106"/>
        <end position="127"/>
    </location>
</feature>
<feature type="transmembrane region" description="Helical" evidence="7">
    <location>
        <begin position="244"/>
        <end position="267"/>
    </location>
</feature>
<organism evidence="8">
    <name type="scientific">Absidia glauca</name>
    <name type="common">Pin mould</name>
    <dbReference type="NCBI Taxonomy" id="4829"/>
    <lineage>
        <taxon>Eukaryota</taxon>
        <taxon>Fungi</taxon>
        <taxon>Fungi incertae sedis</taxon>
        <taxon>Mucoromycota</taxon>
        <taxon>Mucoromycotina</taxon>
        <taxon>Mucoromycetes</taxon>
        <taxon>Mucorales</taxon>
        <taxon>Cunninghamellaceae</taxon>
        <taxon>Absidia</taxon>
    </lineage>
</organism>
<feature type="region of interest" description="Disordered" evidence="6">
    <location>
        <begin position="1"/>
        <end position="21"/>
    </location>
</feature>
<dbReference type="EMBL" id="LT554417">
    <property type="protein sequence ID" value="SAM04774.1"/>
    <property type="molecule type" value="Genomic_DNA"/>
</dbReference>
<proteinExistence type="predicted"/>
<gene>
    <name evidence="8" type="primary">ABSGL_10640.1 scaffold 12033</name>
</gene>
<dbReference type="Proteomes" id="UP000078561">
    <property type="component" value="Unassembled WGS sequence"/>
</dbReference>
<sequence length="450" mass="50164">MDDNKVEISMQEDVKHDPGHSDFDKPVPFRYSSEEKRLVKKMTWLLLPLVWCIILIQFVDKSILSVAAVTGLFEDTHINKAQYSWSSSIVYLGVLVYQMDSFAQLMTVRFLLGLLEAGCSPIIYIILNNLYRRSEQSAVFGFILVSSGSGSAVGAAMGYGIVQTLDHVGGWRAWRWAYLIFGACTVFLGIVVFFFLVDSPTSKLLRLSDKEQEIVQHRINDNKVVKTKTVKRAQIWEALKESRFWLLCLATTLNGLQNGGLVSYSILLVHSLGFSQEDAILLQIPSGVSTALCVFVAVLIARRTKQTTYTAILMTIVSILGLVVLVVNEGVAGKLAGYYLSWAGGSTHALIITIVGNNVSGYTKKVTYNCGMIVATTLGNFIGPLIMAPSYMIGLIVFIAVNILVIMMLLFVRWRMARLNRQRQGNPQSGMTDPHLDYTDREDINFVYRL</sequence>
<evidence type="ECO:0000256" key="7">
    <source>
        <dbReference type="SAM" id="Phobius"/>
    </source>
</evidence>
<evidence type="ECO:0008006" key="10">
    <source>
        <dbReference type="Google" id="ProtNLM"/>
    </source>
</evidence>
<dbReference type="Pfam" id="PF07690">
    <property type="entry name" value="MFS_1"/>
    <property type="match status" value="1"/>
</dbReference>
<keyword evidence="2" id="KW-0813">Transport</keyword>
<feature type="transmembrane region" description="Helical" evidence="7">
    <location>
        <begin position="279"/>
        <end position="301"/>
    </location>
</feature>
<evidence type="ECO:0000256" key="4">
    <source>
        <dbReference type="ARBA" id="ARBA00022989"/>
    </source>
</evidence>
<evidence type="ECO:0000256" key="6">
    <source>
        <dbReference type="SAM" id="MobiDB-lite"/>
    </source>
</evidence>
<keyword evidence="3 7" id="KW-0812">Transmembrane</keyword>
<dbReference type="InterPro" id="IPR011701">
    <property type="entry name" value="MFS"/>
</dbReference>
<evidence type="ECO:0000256" key="2">
    <source>
        <dbReference type="ARBA" id="ARBA00022448"/>
    </source>
</evidence>
<reference evidence="8" key="1">
    <citation type="submission" date="2016-04" db="EMBL/GenBank/DDBJ databases">
        <authorList>
            <person name="Evans L.H."/>
            <person name="Alamgir A."/>
            <person name="Owens N."/>
            <person name="Weber N.D."/>
            <person name="Virtaneva K."/>
            <person name="Barbian K."/>
            <person name="Babar A."/>
            <person name="Rosenke K."/>
        </authorList>
    </citation>
    <scope>NUCLEOTIDE SEQUENCE [LARGE SCALE GENOMIC DNA]</scope>
    <source>
        <strain evidence="8">CBS 101.48</strain>
    </source>
</reference>
<evidence type="ECO:0000313" key="9">
    <source>
        <dbReference type="Proteomes" id="UP000078561"/>
    </source>
</evidence>
<feature type="transmembrane region" description="Helical" evidence="7">
    <location>
        <begin position="139"/>
        <end position="162"/>
    </location>
</feature>